<feature type="region of interest" description="Disordered" evidence="1">
    <location>
        <begin position="630"/>
        <end position="655"/>
    </location>
</feature>
<dbReference type="OMA" id="HREELCE"/>
<dbReference type="PANTHER" id="PTHR38788:SF3">
    <property type="entry name" value="CLR5 DOMAIN-CONTAINING PROTEIN"/>
    <property type="match status" value="1"/>
</dbReference>
<proteinExistence type="predicted"/>
<evidence type="ECO:0000256" key="1">
    <source>
        <dbReference type="SAM" id="MobiDB-lite"/>
    </source>
</evidence>
<feature type="domain" description="Clr5" evidence="2">
    <location>
        <begin position="24"/>
        <end position="73"/>
    </location>
</feature>
<dbReference type="RefSeq" id="XP_008077364.1">
    <property type="nucleotide sequence ID" value="XM_008079173.1"/>
</dbReference>
<dbReference type="EMBL" id="KE145354">
    <property type="protein sequence ID" value="EPE35285.1"/>
    <property type="molecule type" value="Genomic_DNA"/>
</dbReference>
<dbReference type="eggNOG" id="ENOG502T1KG">
    <property type="taxonomic scope" value="Eukaryota"/>
</dbReference>
<dbReference type="HOGENOM" id="CLU_362907_0_0_1"/>
<reference evidence="3 4" key="1">
    <citation type="journal article" date="2013" name="BMC Genomics">
        <title>Genomics-driven discovery of the pneumocandin biosynthetic gene cluster in the fungus Glarea lozoyensis.</title>
        <authorList>
            <person name="Chen L."/>
            <person name="Yue Q."/>
            <person name="Zhang X."/>
            <person name="Xiang M."/>
            <person name="Wang C."/>
            <person name="Li S."/>
            <person name="Che Y."/>
            <person name="Ortiz-Lopez F.J."/>
            <person name="Bills G.F."/>
            <person name="Liu X."/>
            <person name="An Z."/>
        </authorList>
    </citation>
    <scope>NUCLEOTIDE SEQUENCE [LARGE SCALE GENOMIC DNA]</scope>
    <source>
        <strain evidence="4">ATCC 20868 / MF5171</strain>
    </source>
</reference>
<evidence type="ECO:0000259" key="2">
    <source>
        <dbReference type="Pfam" id="PF14420"/>
    </source>
</evidence>
<feature type="region of interest" description="Disordered" evidence="1">
    <location>
        <begin position="95"/>
        <end position="226"/>
    </location>
</feature>
<feature type="compositionally biased region" description="Low complexity" evidence="1">
    <location>
        <begin position="187"/>
        <end position="201"/>
    </location>
</feature>
<evidence type="ECO:0000313" key="3">
    <source>
        <dbReference type="EMBL" id="EPE35285.1"/>
    </source>
</evidence>
<gene>
    <name evidence="3" type="ORF">GLAREA_10984</name>
</gene>
<evidence type="ECO:0000313" key="4">
    <source>
        <dbReference type="Proteomes" id="UP000016922"/>
    </source>
</evidence>
<feature type="compositionally biased region" description="Polar residues" evidence="1">
    <location>
        <begin position="675"/>
        <end position="692"/>
    </location>
</feature>
<dbReference type="STRING" id="1116229.S3DC61"/>
<feature type="compositionally biased region" description="Polar residues" evidence="1">
    <location>
        <begin position="209"/>
        <end position="226"/>
    </location>
</feature>
<dbReference type="InterPro" id="IPR025676">
    <property type="entry name" value="Clr5_dom"/>
</dbReference>
<name>S3DC61_GLAL2</name>
<keyword evidence="4" id="KW-1185">Reference proteome</keyword>
<dbReference type="Pfam" id="PF14420">
    <property type="entry name" value="Clr5"/>
    <property type="match status" value="1"/>
</dbReference>
<dbReference type="GeneID" id="19470026"/>
<sequence>MSHPYKQLQWKGSSTPRAKAVPEALWEMHKNELCELYKMMTIDEVMSHMKTRHGFTPSHRQYVSQFKKWDIRKNRSEKMEVAPTHNVLEVPDSVVHQLPGDDSSVSHSGSTVHEFSTKRPRPPSTKEPVLPPVKKQRTVSSSPLLDCTVSDKQEHSETSEVLKEKSCLLENATSVRQDQLDTEEQSTSESRSINSSTTSGTSKRRESLETFSPTAKSPSSCHTIESKTSTPTIKTFALDNPAKLDLAFLLDLLEDSRDQPLWTWTARDYTYENSLQPKTGLDCSRLIEDFAPNEWDDMKLAADLLSCLGLNEDAFVLYVLLLRRVRDKGLKESSQGKLGHAAVLCAISATTKSQMEVSQNLLEHDPTISDQERNSFRNLLSALLLEAPALAFIDYEDNSRPKTPLSIQNQVLEPSPSTIQWFASPGVQVNLGNKSPAARRMGFCIVWCTAVLCSTLLRPRSQAAYQFSNYCLQTGSRYHAFLYAYLWQCYLMKDLYAEYDLWKTDAEAEAAISASELLFIVVDMICDDISVVQNNVSEVEFAKLARAGATKLFNALYFGKLSSESLSVLASRKSYFGRLAVLKRISFSKDAADHRLWRALGRKFVEEALNVKLQDMSAVETPNLPFEDQEHIKSPSQDGHTHHLTPTMASSLRSSQVSSYRRLKSLRAKIHQTKKWPSQDSESSKIPSSVFQDSSQMNESRWSVDELTISYASSMSISSKSIAGSLRIPHRPNRQSFQPSLDMEMVLDMELTI</sequence>
<feature type="compositionally biased region" description="Basic and acidic residues" evidence="1">
    <location>
        <begin position="149"/>
        <end position="167"/>
    </location>
</feature>
<dbReference type="OrthoDB" id="5083163at2759"/>
<feature type="region of interest" description="Disordered" evidence="1">
    <location>
        <begin position="670"/>
        <end position="692"/>
    </location>
</feature>
<dbReference type="PANTHER" id="PTHR38788">
    <property type="entry name" value="CLR5 DOMAIN-CONTAINING PROTEIN"/>
    <property type="match status" value="1"/>
</dbReference>
<protein>
    <recommendedName>
        <fullName evidence="2">Clr5 domain-containing protein</fullName>
    </recommendedName>
</protein>
<dbReference type="AlphaFoldDB" id="S3DC61"/>
<feature type="compositionally biased region" description="Polar residues" evidence="1">
    <location>
        <begin position="103"/>
        <end position="114"/>
    </location>
</feature>
<dbReference type="Proteomes" id="UP000016922">
    <property type="component" value="Unassembled WGS sequence"/>
</dbReference>
<dbReference type="KEGG" id="glz:GLAREA_10984"/>
<feature type="compositionally biased region" description="Pro residues" evidence="1">
    <location>
        <begin position="122"/>
        <end position="131"/>
    </location>
</feature>
<accession>S3DC61</accession>
<organism evidence="3 4">
    <name type="scientific">Glarea lozoyensis (strain ATCC 20868 / MF5171)</name>
    <dbReference type="NCBI Taxonomy" id="1116229"/>
    <lineage>
        <taxon>Eukaryota</taxon>
        <taxon>Fungi</taxon>
        <taxon>Dikarya</taxon>
        <taxon>Ascomycota</taxon>
        <taxon>Pezizomycotina</taxon>
        <taxon>Leotiomycetes</taxon>
        <taxon>Helotiales</taxon>
        <taxon>Helotiaceae</taxon>
        <taxon>Glarea</taxon>
    </lineage>
</organism>